<protein>
    <recommendedName>
        <fullName evidence="1">UspA domain-containing protein</fullName>
    </recommendedName>
</protein>
<gene>
    <name evidence="2" type="ORF">CR513_02259</name>
</gene>
<reference evidence="2" key="1">
    <citation type="submission" date="2018-05" db="EMBL/GenBank/DDBJ databases">
        <title>Draft genome of Mucuna pruriens seed.</title>
        <authorList>
            <person name="Nnadi N.E."/>
            <person name="Vos R."/>
            <person name="Hasami M.H."/>
            <person name="Devisetty U.K."/>
            <person name="Aguiy J.C."/>
        </authorList>
    </citation>
    <scope>NUCLEOTIDE SEQUENCE [LARGE SCALE GENOMIC DNA]</scope>
    <source>
        <strain evidence="2">JCA_2017</strain>
    </source>
</reference>
<organism evidence="2 3">
    <name type="scientific">Mucuna pruriens</name>
    <name type="common">Velvet bean</name>
    <name type="synonym">Dolichos pruriens</name>
    <dbReference type="NCBI Taxonomy" id="157652"/>
    <lineage>
        <taxon>Eukaryota</taxon>
        <taxon>Viridiplantae</taxon>
        <taxon>Streptophyta</taxon>
        <taxon>Embryophyta</taxon>
        <taxon>Tracheophyta</taxon>
        <taxon>Spermatophyta</taxon>
        <taxon>Magnoliopsida</taxon>
        <taxon>eudicotyledons</taxon>
        <taxon>Gunneridae</taxon>
        <taxon>Pentapetalae</taxon>
        <taxon>rosids</taxon>
        <taxon>fabids</taxon>
        <taxon>Fabales</taxon>
        <taxon>Fabaceae</taxon>
        <taxon>Papilionoideae</taxon>
        <taxon>50 kb inversion clade</taxon>
        <taxon>NPAAA clade</taxon>
        <taxon>indigoferoid/millettioid clade</taxon>
        <taxon>Phaseoleae</taxon>
        <taxon>Mucuna</taxon>
    </lineage>
</organism>
<dbReference type="EMBL" id="QJKJ01000389">
    <property type="protein sequence ID" value="RDY12881.1"/>
    <property type="molecule type" value="Genomic_DNA"/>
</dbReference>
<feature type="domain" description="UspA" evidence="1">
    <location>
        <begin position="65"/>
        <end position="108"/>
    </location>
</feature>
<dbReference type="STRING" id="157652.A0A371ICV2"/>
<sequence length="251" mass="27981">MQSSGSLLKQLSVKEAWKSTSSRWSGKDKYGSVGGGSFEGCEASLSQMEGFAMYGNEDNGMMGKKRVMVVVDHTSHSKHAMMWALTHVANKGDLLTLLHVVPPHRGSESSCSTYLVNHLGSLCKDCKPEVEVEALVIQGPKLATVMSQVKKLEVSVLPVWKQQYQQLRGVCRALHQQRRMLDNRCEEEKPRQQWLPYQHKVAEELLATGLDLEFLTSVASYSWVSLKVTSGKVDTIICISDSSSNYILILY</sequence>
<accession>A0A371ICV2</accession>
<dbReference type="InterPro" id="IPR014729">
    <property type="entry name" value="Rossmann-like_a/b/a_fold"/>
</dbReference>
<keyword evidence="3" id="KW-1185">Reference proteome</keyword>
<dbReference type="Pfam" id="PF00582">
    <property type="entry name" value="Usp"/>
    <property type="match status" value="1"/>
</dbReference>
<dbReference type="PANTHER" id="PTHR47125:SF2">
    <property type="entry name" value="ADENINE NUCLEOTIDE ALPHA HYDROLASES-LIKE SUPERFAMILY PROTEIN"/>
    <property type="match status" value="1"/>
</dbReference>
<dbReference type="Proteomes" id="UP000257109">
    <property type="component" value="Unassembled WGS sequence"/>
</dbReference>
<comment type="caution">
    <text evidence="2">The sequence shown here is derived from an EMBL/GenBank/DDBJ whole genome shotgun (WGS) entry which is preliminary data.</text>
</comment>
<evidence type="ECO:0000313" key="3">
    <source>
        <dbReference type="Proteomes" id="UP000257109"/>
    </source>
</evidence>
<dbReference type="SUPFAM" id="SSF52402">
    <property type="entry name" value="Adenine nucleotide alpha hydrolases-like"/>
    <property type="match status" value="1"/>
</dbReference>
<evidence type="ECO:0000313" key="2">
    <source>
        <dbReference type="EMBL" id="RDY12881.1"/>
    </source>
</evidence>
<name>A0A371ICV2_MUCPR</name>
<dbReference type="PANTHER" id="PTHR47125">
    <property type="entry name" value="ADENINE NUCLEOTIDE ALPHA HYDROLASES-LIKE SUPERFAMILY PROTEIN"/>
    <property type="match status" value="1"/>
</dbReference>
<dbReference type="CDD" id="cd00293">
    <property type="entry name" value="USP-like"/>
    <property type="match status" value="1"/>
</dbReference>
<dbReference type="InterPro" id="IPR006016">
    <property type="entry name" value="UspA"/>
</dbReference>
<dbReference type="Gene3D" id="3.40.50.620">
    <property type="entry name" value="HUPs"/>
    <property type="match status" value="1"/>
</dbReference>
<proteinExistence type="predicted"/>
<evidence type="ECO:0000259" key="1">
    <source>
        <dbReference type="Pfam" id="PF00582"/>
    </source>
</evidence>
<dbReference type="AlphaFoldDB" id="A0A371ICV2"/>
<dbReference type="OrthoDB" id="672525at2759"/>